<evidence type="ECO:0000256" key="2">
    <source>
        <dbReference type="ARBA" id="ARBA00022448"/>
    </source>
</evidence>
<dbReference type="InterPro" id="IPR001851">
    <property type="entry name" value="ABC_transp_permease"/>
</dbReference>
<feature type="transmembrane region" description="Helical" evidence="8">
    <location>
        <begin position="169"/>
        <end position="191"/>
    </location>
</feature>
<sequence length="327" mass="34059">MSELTHTSAQKRFIGGQLLGSSQLVLGAILAVLCIAISIAAPQFYSEANIIAILRQCALVLIVASGMTMLIITAEVDLSVGASLAFVGCIGMAVLNSTHSLALGMLAALAFAGGVGLFNGLVVTRLRVNSLIATIGTMMMLQGGVYLFTREAVQNHNQLVSFTDLGAGYVGAVPVPVIIAALIFVVAYVTLRFTTLGRYLYAVGANEKAVRLSGLRSERLKLLAFIVTGLCVGVAGMILSSLMNAGQPTAGRGFELTVIAAVILGGTSLLGGRGSLFGTLLGVLVLKVIDNGIIILGWNQDLQMVVPGIVIILATYLDIIRNKANVR</sequence>
<dbReference type="Proteomes" id="UP000046373">
    <property type="component" value="Unassembled WGS sequence"/>
</dbReference>
<dbReference type="GeneID" id="31889540"/>
<evidence type="ECO:0000256" key="7">
    <source>
        <dbReference type="ARBA" id="ARBA00023136"/>
    </source>
</evidence>
<evidence type="ECO:0000313" key="10">
    <source>
        <dbReference type="Proteomes" id="UP000046373"/>
    </source>
</evidence>
<dbReference type="GO" id="GO:0022857">
    <property type="term" value="F:transmembrane transporter activity"/>
    <property type="evidence" value="ECO:0007669"/>
    <property type="project" value="InterPro"/>
</dbReference>
<organism evidence="9 10">
    <name type="scientific">Mesorhizobium plurifarium</name>
    <dbReference type="NCBI Taxonomy" id="69974"/>
    <lineage>
        <taxon>Bacteria</taxon>
        <taxon>Pseudomonadati</taxon>
        <taxon>Pseudomonadota</taxon>
        <taxon>Alphaproteobacteria</taxon>
        <taxon>Hyphomicrobiales</taxon>
        <taxon>Phyllobacteriaceae</taxon>
        <taxon>Mesorhizobium</taxon>
    </lineage>
</organism>
<keyword evidence="5 8" id="KW-0812">Transmembrane</keyword>
<accession>A0A090EU76</accession>
<feature type="transmembrane region" description="Helical" evidence="8">
    <location>
        <begin position="277"/>
        <end position="298"/>
    </location>
</feature>
<dbReference type="GO" id="GO:0005886">
    <property type="term" value="C:plasma membrane"/>
    <property type="evidence" value="ECO:0007669"/>
    <property type="project" value="UniProtKB-SubCell"/>
</dbReference>
<evidence type="ECO:0000256" key="5">
    <source>
        <dbReference type="ARBA" id="ARBA00022692"/>
    </source>
</evidence>
<dbReference type="PANTHER" id="PTHR32196">
    <property type="entry name" value="ABC TRANSPORTER PERMEASE PROTEIN YPHD-RELATED-RELATED"/>
    <property type="match status" value="1"/>
</dbReference>
<gene>
    <name evidence="9" type="primary">rbsC</name>
    <name evidence="9" type="ORF">MPLDJ20_150253</name>
</gene>
<dbReference type="Pfam" id="PF02653">
    <property type="entry name" value="BPD_transp_2"/>
    <property type="match status" value="1"/>
</dbReference>
<feature type="transmembrane region" description="Helical" evidence="8">
    <location>
        <begin position="101"/>
        <end position="123"/>
    </location>
</feature>
<evidence type="ECO:0000256" key="3">
    <source>
        <dbReference type="ARBA" id="ARBA00022475"/>
    </source>
</evidence>
<name>A0A090EU76_MESPL</name>
<evidence type="ECO:0000256" key="4">
    <source>
        <dbReference type="ARBA" id="ARBA00022519"/>
    </source>
</evidence>
<feature type="transmembrane region" description="Helical" evidence="8">
    <location>
        <begin position="50"/>
        <end position="71"/>
    </location>
</feature>
<keyword evidence="3" id="KW-1003">Cell membrane</keyword>
<dbReference type="CDD" id="cd06579">
    <property type="entry name" value="TM_PBP1_transp_AraH_like"/>
    <property type="match status" value="1"/>
</dbReference>
<feature type="transmembrane region" description="Helical" evidence="8">
    <location>
        <begin position="222"/>
        <end position="243"/>
    </location>
</feature>
<keyword evidence="2" id="KW-0813">Transport</keyword>
<evidence type="ECO:0000256" key="8">
    <source>
        <dbReference type="SAM" id="Phobius"/>
    </source>
</evidence>
<feature type="transmembrane region" description="Helical" evidence="8">
    <location>
        <begin position="78"/>
        <end position="95"/>
    </location>
</feature>
<protein>
    <submittedName>
        <fullName evidence="9">D-ribose transporter subunit membrane component of ABC superfamily</fullName>
    </submittedName>
</protein>
<evidence type="ECO:0000313" key="9">
    <source>
        <dbReference type="EMBL" id="CDX32734.1"/>
    </source>
</evidence>
<comment type="subcellular location">
    <subcellularLocation>
        <location evidence="1">Cell membrane</location>
        <topology evidence="1">Multi-pass membrane protein</topology>
    </subcellularLocation>
</comment>
<feature type="transmembrane region" description="Helical" evidence="8">
    <location>
        <begin position="21"/>
        <end position="44"/>
    </location>
</feature>
<dbReference type="PANTHER" id="PTHR32196:SF21">
    <property type="entry name" value="ABC TRANSPORTER PERMEASE PROTEIN YPHD-RELATED"/>
    <property type="match status" value="1"/>
</dbReference>
<evidence type="ECO:0000256" key="6">
    <source>
        <dbReference type="ARBA" id="ARBA00022989"/>
    </source>
</evidence>
<keyword evidence="7 8" id="KW-0472">Membrane</keyword>
<dbReference type="EMBL" id="CCNB01000007">
    <property type="protein sequence ID" value="CDX32734.1"/>
    <property type="molecule type" value="Genomic_DNA"/>
</dbReference>
<proteinExistence type="predicted"/>
<reference evidence="9 10" key="1">
    <citation type="submission" date="2014-08" db="EMBL/GenBank/DDBJ databases">
        <authorList>
            <person name="Moulin Lionel"/>
        </authorList>
    </citation>
    <scope>NUCLEOTIDE SEQUENCE [LARGE SCALE GENOMIC DNA]</scope>
</reference>
<feature type="transmembrane region" description="Helical" evidence="8">
    <location>
        <begin position="130"/>
        <end position="149"/>
    </location>
</feature>
<dbReference type="AlphaFoldDB" id="A0A090EU76"/>
<keyword evidence="4" id="KW-0997">Cell inner membrane</keyword>
<feature type="transmembrane region" description="Helical" evidence="8">
    <location>
        <begin position="304"/>
        <end position="320"/>
    </location>
</feature>
<keyword evidence="6 8" id="KW-1133">Transmembrane helix</keyword>
<feature type="transmembrane region" description="Helical" evidence="8">
    <location>
        <begin position="249"/>
        <end position="270"/>
    </location>
</feature>
<evidence type="ECO:0000256" key="1">
    <source>
        <dbReference type="ARBA" id="ARBA00004651"/>
    </source>
</evidence>